<dbReference type="CDD" id="cd12797">
    <property type="entry name" value="M23_peptidase"/>
    <property type="match status" value="1"/>
</dbReference>
<sequence length="371" mass="39376">MMGARPMAPLALLMLAACIPQTGGGYRDSGYDRPAPRQDRHSQPQSQQDGWERPALGNEQDVRRLPAPPPAWQARKVQADSRVVAGTSYTVQPGDSLRSISMKTGAGSEAIARANNIPSPFVIRVGQKLTIPGGRYHLVRDGETGIAIAIAYGVDWSRIIAVNDLEEPYILRTGQRLLIPDTASPSGRPETIEQRAARFHLDLGVDDIVTGGQPAIAEKAKPAQPTASSARVLSPTTPVAAPARLAGGFQWPLKGTVIRRFGPGASGERNDGIKIAAPLDTPVLAAADGVVAYVGSDIPALGGLVILRHGDGWTTVYGHAGQLLVQRGQAVKKGQMIALSGNSGFADRPELHFEIRQGRSPVDPLPRLPAR</sequence>
<dbReference type="Pfam" id="PF01476">
    <property type="entry name" value="LysM"/>
    <property type="match status" value="2"/>
</dbReference>
<dbReference type="PROSITE" id="PS51257">
    <property type="entry name" value="PROKAR_LIPOPROTEIN"/>
    <property type="match status" value="1"/>
</dbReference>
<dbReference type="SMART" id="SM00257">
    <property type="entry name" value="LysM"/>
    <property type="match status" value="2"/>
</dbReference>
<dbReference type="InterPro" id="IPR011055">
    <property type="entry name" value="Dup_hybrid_motif"/>
</dbReference>
<dbReference type="InterPro" id="IPR036779">
    <property type="entry name" value="LysM_dom_sf"/>
</dbReference>
<reference evidence="4 5" key="1">
    <citation type="submission" date="2020-03" db="EMBL/GenBank/DDBJ databases">
        <title>Genomic Encyclopedia of Type Strains, Phase IV (KMG-IV): sequencing the most valuable type-strain genomes for metagenomic binning, comparative biology and taxonomic classification.</title>
        <authorList>
            <person name="Goeker M."/>
        </authorList>
    </citation>
    <scope>NUCLEOTIDE SEQUENCE [LARGE SCALE GENOMIC DNA]</scope>
    <source>
        <strain evidence="4 5">DSM 4733</strain>
    </source>
</reference>
<dbReference type="InterPro" id="IPR018392">
    <property type="entry name" value="LysM"/>
</dbReference>
<dbReference type="Pfam" id="PF01551">
    <property type="entry name" value="Peptidase_M23"/>
    <property type="match status" value="1"/>
</dbReference>
<dbReference type="PANTHER" id="PTHR21666:SF263">
    <property type="entry name" value="MUREIN HYDROLASE ACTIVATOR NLPD"/>
    <property type="match status" value="1"/>
</dbReference>
<feature type="domain" description="LysM" evidence="3">
    <location>
        <begin position="87"/>
        <end position="131"/>
    </location>
</feature>
<feature type="compositionally biased region" description="Basic and acidic residues" evidence="2">
    <location>
        <begin position="29"/>
        <end position="42"/>
    </location>
</feature>
<dbReference type="PROSITE" id="PS51782">
    <property type="entry name" value="LYSM"/>
    <property type="match status" value="2"/>
</dbReference>
<dbReference type="InterPro" id="IPR050570">
    <property type="entry name" value="Cell_wall_metabolism_enzyme"/>
</dbReference>
<dbReference type="SUPFAM" id="SSF51261">
    <property type="entry name" value="Duplicated hybrid motif"/>
    <property type="match status" value="1"/>
</dbReference>
<dbReference type="PANTHER" id="PTHR21666">
    <property type="entry name" value="PEPTIDASE-RELATED"/>
    <property type="match status" value="1"/>
</dbReference>
<dbReference type="GO" id="GO:0004222">
    <property type="term" value="F:metalloendopeptidase activity"/>
    <property type="evidence" value="ECO:0007669"/>
    <property type="project" value="TreeGrafter"/>
</dbReference>
<dbReference type="Gene3D" id="3.10.350.10">
    <property type="entry name" value="LysM domain"/>
    <property type="match status" value="2"/>
</dbReference>
<dbReference type="EMBL" id="JAASQV010000001">
    <property type="protein sequence ID" value="NIJ64162.1"/>
    <property type="molecule type" value="Genomic_DNA"/>
</dbReference>
<feature type="region of interest" description="Disordered" evidence="2">
    <location>
        <begin position="26"/>
        <end position="54"/>
    </location>
</feature>
<dbReference type="Gene3D" id="2.70.70.10">
    <property type="entry name" value="Glucose Permease (Domain IIA)"/>
    <property type="match status" value="1"/>
</dbReference>
<dbReference type="SUPFAM" id="SSF54106">
    <property type="entry name" value="LysM domain"/>
    <property type="match status" value="1"/>
</dbReference>
<proteinExistence type="inferred from homology"/>
<evidence type="ECO:0000259" key="3">
    <source>
        <dbReference type="PROSITE" id="PS51782"/>
    </source>
</evidence>
<evidence type="ECO:0000313" key="4">
    <source>
        <dbReference type="EMBL" id="NIJ64162.1"/>
    </source>
</evidence>
<dbReference type="CDD" id="cd00118">
    <property type="entry name" value="LysM"/>
    <property type="match status" value="2"/>
</dbReference>
<dbReference type="Proteomes" id="UP000564677">
    <property type="component" value="Unassembled WGS sequence"/>
</dbReference>
<evidence type="ECO:0000256" key="2">
    <source>
        <dbReference type="SAM" id="MobiDB-lite"/>
    </source>
</evidence>
<comment type="similarity">
    <text evidence="1">Belongs to the E.coli NlpD/Haemophilus LppB family.</text>
</comment>
<organism evidence="4 5">
    <name type="scientific">Sphingomonas leidyi</name>
    <dbReference type="NCBI Taxonomy" id="68569"/>
    <lineage>
        <taxon>Bacteria</taxon>
        <taxon>Pseudomonadati</taxon>
        <taxon>Pseudomonadota</taxon>
        <taxon>Alphaproteobacteria</taxon>
        <taxon>Sphingomonadales</taxon>
        <taxon>Sphingomonadaceae</taxon>
        <taxon>Sphingomonas</taxon>
    </lineage>
</organism>
<dbReference type="AlphaFoldDB" id="A0A7X5UXR7"/>
<comment type="caution">
    <text evidence="4">The sequence shown here is derived from an EMBL/GenBank/DDBJ whole genome shotgun (WGS) entry which is preliminary data.</text>
</comment>
<keyword evidence="4" id="KW-0378">Hydrolase</keyword>
<feature type="domain" description="LysM" evidence="3">
    <location>
        <begin position="135"/>
        <end position="179"/>
    </location>
</feature>
<keyword evidence="5" id="KW-1185">Reference proteome</keyword>
<accession>A0A7X5UXR7</accession>
<evidence type="ECO:0000256" key="1">
    <source>
        <dbReference type="ARBA" id="ARBA00038420"/>
    </source>
</evidence>
<name>A0A7X5UXR7_9SPHN</name>
<evidence type="ECO:0000313" key="5">
    <source>
        <dbReference type="Proteomes" id="UP000564677"/>
    </source>
</evidence>
<protein>
    <submittedName>
        <fullName evidence="4">Murein DD-endopeptidase MepM/ murein hydrolase activator NlpD</fullName>
    </submittedName>
</protein>
<gene>
    <name evidence="4" type="ORF">FHR20_001093</name>
</gene>
<dbReference type="InterPro" id="IPR016047">
    <property type="entry name" value="M23ase_b-sheet_dom"/>
</dbReference>